<feature type="active site" description="Nucleophile" evidence="3">
    <location>
        <position position="168"/>
    </location>
</feature>
<dbReference type="InterPro" id="IPR003673">
    <property type="entry name" value="CoA-Trfase_fam_III"/>
</dbReference>
<protein>
    <recommendedName>
        <fullName evidence="3">Formyl-CoA:oxalate CoA-transferase</fullName>
        <shortName evidence="3">FCOCT</shortName>
        <ecNumber evidence="3">2.8.3.16</ecNumber>
    </recommendedName>
    <alternativeName>
        <fullName evidence="3">Formyl-coenzyme A transferase</fullName>
        <shortName evidence="3">Formyl-CoA transferase</shortName>
    </alternativeName>
</protein>
<evidence type="ECO:0000256" key="3">
    <source>
        <dbReference type="HAMAP-Rule" id="MF_00742"/>
    </source>
</evidence>
<dbReference type="HAMAP" id="MF_00742">
    <property type="entry name" value="Formyl_CoA_transfer"/>
    <property type="match status" value="1"/>
</dbReference>
<feature type="binding site" evidence="3">
    <location>
        <begin position="136"/>
        <end position="139"/>
    </location>
    <ligand>
        <name>CoA</name>
        <dbReference type="ChEBI" id="CHEBI:57287"/>
    </ligand>
</feature>
<feature type="binding site" evidence="3">
    <location>
        <begin position="247"/>
        <end position="249"/>
    </location>
    <ligand>
        <name>substrate</name>
    </ligand>
</feature>
<organism evidence="4 5">
    <name type="scientific">Methylobacterium trifolii</name>
    <dbReference type="NCBI Taxonomy" id="1003092"/>
    <lineage>
        <taxon>Bacteria</taxon>
        <taxon>Pseudomonadati</taxon>
        <taxon>Pseudomonadota</taxon>
        <taxon>Alphaproteobacteria</taxon>
        <taxon>Hyphomicrobiales</taxon>
        <taxon>Methylobacteriaceae</taxon>
        <taxon>Methylobacterium</taxon>
    </lineage>
</organism>
<feature type="binding site" evidence="3">
    <location>
        <begin position="17"/>
        <end position="18"/>
    </location>
    <ligand>
        <name>CoA</name>
        <dbReference type="ChEBI" id="CHEBI:57287"/>
    </ligand>
</feature>
<comment type="caution">
    <text evidence="4">The sequence shown here is derived from an EMBL/GenBank/DDBJ whole genome shotgun (WGS) entry which is preliminary data.</text>
</comment>
<dbReference type="Gene3D" id="3.40.50.10540">
    <property type="entry name" value="Crotonobetainyl-coa:carnitine coa-transferase, domain 1"/>
    <property type="match status" value="1"/>
</dbReference>
<reference evidence="4" key="1">
    <citation type="journal article" date="2021" name="Front. Microbiol.">
        <title>Comprehensive Comparative Genomics and Phenotyping of Methylobacterium Species.</title>
        <authorList>
            <person name="Alessa O."/>
            <person name="Ogura Y."/>
            <person name="Fujitani Y."/>
            <person name="Takami H."/>
            <person name="Hayashi T."/>
            <person name="Sahin N."/>
            <person name="Tani A."/>
        </authorList>
    </citation>
    <scope>NUCLEOTIDE SEQUENCE</scope>
    <source>
        <strain evidence="4">DSM 23632</strain>
    </source>
</reference>
<comment type="function">
    <text evidence="2 3">Involved in the catabolism of oxalate and in the adapatation to low pH via the induction of the oxalate-dependent acid tolerance response (ATR). Catalyzes the transfer of the CoA moiety from formyl-CoA to oxalate.</text>
</comment>
<dbReference type="EC" id="2.8.3.16" evidence="3"/>
<dbReference type="InterPro" id="IPR023606">
    <property type="entry name" value="CoA-Trfase_III_dom_1_sf"/>
</dbReference>
<dbReference type="Pfam" id="PF02515">
    <property type="entry name" value="CoA_transf_3"/>
    <property type="match status" value="1"/>
</dbReference>
<dbReference type="RefSeq" id="WP_238182210.1">
    <property type="nucleotide sequence ID" value="NZ_BPRB01000087.1"/>
</dbReference>
<comment type="similarity">
    <text evidence="3">Belongs to the CoA-transferase III family. Frc subfamily.</text>
</comment>
<name>A0ABQ4U0J2_9HYPH</name>
<dbReference type="SUPFAM" id="SSF89796">
    <property type="entry name" value="CoA-transferase family III (CaiB/BaiF)"/>
    <property type="match status" value="1"/>
</dbReference>
<proteinExistence type="inferred from homology"/>
<reference evidence="4" key="2">
    <citation type="submission" date="2021-08" db="EMBL/GenBank/DDBJ databases">
        <authorList>
            <person name="Tani A."/>
            <person name="Ola A."/>
            <person name="Ogura Y."/>
            <person name="Katsura K."/>
            <person name="Hayashi T."/>
        </authorList>
    </citation>
    <scope>NUCLEOTIDE SEQUENCE</scope>
    <source>
        <strain evidence="4">DSM 23632</strain>
    </source>
</reference>
<dbReference type="EMBL" id="BPRB01000087">
    <property type="protein sequence ID" value="GJE59640.1"/>
    <property type="molecule type" value="Genomic_DNA"/>
</dbReference>
<gene>
    <name evidence="4" type="primary">frc_1</name>
    <name evidence="3" type="synonym">frc</name>
    <name evidence="4" type="ORF">MPOCJGCO_1737</name>
</gene>
<accession>A0ABQ4U0J2</accession>
<evidence type="ECO:0000256" key="1">
    <source>
        <dbReference type="ARBA" id="ARBA00022679"/>
    </source>
</evidence>
<evidence type="ECO:0000313" key="4">
    <source>
        <dbReference type="EMBL" id="GJE59640.1"/>
    </source>
</evidence>
<dbReference type="Proteomes" id="UP001055057">
    <property type="component" value="Unassembled WGS sequence"/>
</dbReference>
<sequence>MSKALEGVKILDFTHVQSGPTCTQLLAWFGADVIKVERPGAGDATRGQLQDVPDVDSLYFTMLNHNKRSITLDSKNPRGKDVLWRLVKECDVLVENFAPGALARMGLTWEKIQEANPRMILASVKGFGPGRYEDCKVYENVAQCAGGSASTTGFRDGIPMVTGAQIGDSGTGLHLALGIVTALFHRTQTGLGQKVDCAMQDGVLNLCRVKLRDQQRLDHGPLKEYSQFGEGVPFGDATPRAGNDSGGGQPGRILKCKGWEHDPNAYLYFITQGAVWEPICDIIGEPGWKTDPAYATPKARLPHLNEIFTRIEAWTMKHDKFAAMDILNAYDIPCGPILSMKEIAADESLRKSGTIVEVDHPTRGKYLTVGNPIKLSASPSEVTRSPLLGEHTDEILRDVLRYTEDEIAEISGSGAIGTVQKIAAE</sequence>
<dbReference type="NCBIfam" id="TIGR03253">
    <property type="entry name" value="oxalate_frc"/>
    <property type="match status" value="1"/>
</dbReference>
<feature type="binding site" evidence="3">
    <location>
        <position position="38"/>
    </location>
    <ligand>
        <name>CoA</name>
        <dbReference type="ChEBI" id="CHEBI:57287"/>
    </ligand>
</feature>
<dbReference type="InterPro" id="IPR017659">
    <property type="entry name" value="Formyl_CoA_transfer"/>
</dbReference>
<comment type="caution">
    <text evidence="3">Lacks conserved residue(s) required for the propagation of feature annotation.</text>
</comment>
<dbReference type="InterPro" id="IPR050483">
    <property type="entry name" value="CoA-transferase_III_domain"/>
</dbReference>
<dbReference type="InterPro" id="IPR044855">
    <property type="entry name" value="CoA-Trfase_III_dom3_sf"/>
</dbReference>
<keyword evidence="1 3" id="KW-0808">Transferase</keyword>
<dbReference type="PANTHER" id="PTHR48207">
    <property type="entry name" value="SUCCINATE--HYDROXYMETHYLGLUTARATE COA-TRANSFERASE"/>
    <property type="match status" value="1"/>
</dbReference>
<keyword evidence="5" id="KW-1185">Reference proteome</keyword>
<comment type="subunit">
    <text evidence="3">Homodimer.</text>
</comment>
<comment type="catalytic activity">
    <reaction evidence="3">
        <text>formyl-CoA + oxalate = oxalyl-CoA + formate</text>
        <dbReference type="Rhea" id="RHEA:16545"/>
        <dbReference type="ChEBI" id="CHEBI:15740"/>
        <dbReference type="ChEBI" id="CHEBI:30623"/>
        <dbReference type="ChEBI" id="CHEBI:57376"/>
        <dbReference type="ChEBI" id="CHEBI:57388"/>
        <dbReference type="EC" id="2.8.3.16"/>
    </reaction>
</comment>
<evidence type="ECO:0000313" key="5">
    <source>
        <dbReference type="Proteomes" id="UP001055057"/>
    </source>
</evidence>
<dbReference type="PANTHER" id="PTHR48207:SF3">
    <property type="entry name" value="SUCCINATE--HYDROXYMETHYLGLUTARATE COA-TRANSFERASE"/>
    <property type="match status" value="1"/>
</dbReference>
<evidence type="ECO:0000256" key="2">
    <source>
        <dbReference type="ARBA" id="ARBA00025298"/>
    </source>
</evidence>
<dbReference type="Gene3D" id="3.30.1540.10">
    <property type="entry name" value="formyl-coa transferase, domain 3"/>
    <property type="match status" value="1"/>
</dbReference>
<feature type="binding site" evidence="3">
    <location>
        <begin position="96"/>
        <end position="98"/>
    </location>
    <ligand>
        <name>CoA</name>
        <dbReference type="ChEBI" id="CHEBI:57287"/>
    </ligand>
</feature>
<dbReference type="NCBIfam" id="NF003809">
    <property type="entry name" value="PRK05398.1"/>
    <property type="match status" value="1"/>
</dbReference>
<feature type="binding site" evidence="3">
    <location>
        <position position="104"/>
    </location>
    <ligand>
        <name>CoA</name>
        <dbReference type="ChEBI" id="CHEBI:57287"/>
    </ligand>
</feature>
<comment type="pathway">
    <text evidence="3">Metabolic intermediate degradation; oxalate degradation; CO(2) and formate from oxalate: step 1/2.</text>
</comment>